<name>A0A0C9Z7I5_9AGAM</name>
<protein>
    <submittedName>
        <fullName evidence="1">Uncharacterized protein</fullName>
    </submittedName>
</protein>
<reference evidence="1 2" key="1">
    <citation type="submission" date="2014-04" db="EMBL/GenBank/DDBJ databases">
        <authorList>
            <consortium name="DOE Joint Genome Institute"/>
            <person name="Kuo A."/>
            <person name="Kohler A."/>
            <person name="Costa M.D."/>
            <person name="Nagy L.G."/>
            <person name="Floudas D."/>
            <person name="Copeland A."/>
            <person name="Barry K.W."/>
            <person name="Cichocki N."/>
            <person name="Veneault-Fourrey C."/>
            <person name="LaButti K."/>
            <person name="Lindquist E.A."/>
            <person name="Lipzen A."/>
            <person name="Lundell T."/>
            <person name="Morin E."/>
            <person name="Murat C."/>
            <person name="Sun H."/>
            <person name="Tunlid A."/>
            <person name="Henrissat B."/>
            <person name="Grigoriev I.V."/>
            <person name="Hibbett D.S."/>
            <person name="Martin F."/>
            <person name="Nordberg H.P."/>
            <person name="Cantor M.N."/>
            <person name="Hua S.X."/>
        </authorList>
    </citation>
    <scope>NUCLEOTIDE SEQUENCE [LARGE SCALE GENOMIC DNA]</scope>
    <source>
        <strain evidence="1 2">441</strain>
    </source>
</reference>
<accession>A0A0C9Z7I5</accession>
<dbReference type="Proteomes" id="UP000054018">
    <property type="component" value="Unassembled WGS sequence"/>
</dbReference>
<evidence type="ECO:0000313" key="2">
    <source>
        <dbReference type="Proteomes" id="UP000054018"/>
    </source>
</evidence>
<keyword evidence="2" id="KW-1185">Reference proteome</keyword>
<organism evidence="1 2">
    <name type="scientific">Pisolithus microcarpus 441</name>
    <dbReference type="NCBI Taxonomy" id="765257"/>
    <lineage>
        <taxon>Eukaryota</taxon>
        <taxon>Fungi</taxon>
        <taxon>Dikarya</taxon>
        <taxon>Basidiomycota</taxon>
        <taxon>Agaricomycotina</taxon>
        <taxon>Agaricomycetes</taxon>
        <taxon>Agaricomycetidae</taxon>
        <taxon>Boletales</taxon>
        <taxon>Sclerodermatineae</taxon>
        <taxon>Pisolithaceae</taxon>
        <taxon>Pisolithus</taxon>
    </lineage>
</organism>
<dbReference type="EMBL" id="KN833709">
    <property type="protein sequence ID" value="KIK25291.1"/>
    <property type="molecule type" value="Genomic_DNA"/>
</dbReference>
<sequence>MFHLWECDDYMPCFSITVNTWPIPCLNMLVDIENDIVGGQLIKSLHSLVASRSSLKLRLSFGVGAVRRLQLIFRLWLVKQPQ</sequence>
<evidence type="ECO:0000313" key="1">
    <source>
        <dbReference type="EMBL" id="KIK25291.1"/>
    </source>
</evidence>
<reference evidence="2" key="2">
    <citation type="submission" date="2015-01" db="EMBL/GenBank/DDBJ databases">
        <title>Evolutionary Origins and Diversification of the Mycorrhizal Mutualists.</title>
        <authorList>
            <consortium name="DOE Joint Genome Institute"/>
            <consortium name="Mycorrhizal Genomics Consortium"/>
            <person name="Kohler A."/>
            <person name="Kuo A."/>
            <person name="Nagy L.G."/>
            <person name="Floudas D."/>
            <person name="Copeland A."/>
            <person name="Barry K.W."/>
            <person name="Cichocki N."/>
            <person name="Veneault-Fourrey C."/>
            <person name="LaButti K."/>
            <person name="Lindquist E.A."/>
            <person name="Lipzen A."/>
            <person name="Lundell T."/>
            <person name="Morin E."/>
            <person name="Murat C."/>
            <person name="Riley R."/>
            <person name="Ohm R."/>
            <person name="Sun H."/>
            <person name="Tunlid A."/>
            <person name="Henrissat B."/>
            <person name="Grigoriev I.V."/>
            <person name="Hibbett D.S."/>
            <person name="Martin F."/>
        </authorList>
    </citation>
    <scope>NUCLEOTIDE SEQUENCE [LARGE SCALE GENOMIC DNA]</scope>
    <source>
        <strain evidence="2">441</strain>
    </source>
</reference>
<dbReference type="AlphaFoldDB" id="A0A0C9Z7I5"/>
<dbReference type="HOGENOM" id="CLU_2559158_0_0_1"/>
<gene>
    <name evidence="1" type="ORF">PISMIDRAFT_348736</name>
</gene>
<proteinExistence type="predicted"/>